<reference evidence="1 2" key="1">
    <citation type="submission" date="2006-01" db="EMBL/GenBank/DDBJ databases">
        <authorList>
            <person name="Hagstrom A."/>
            <person name="Ferriera S."/>
            <person name="Johnson J."/>
            <person name="Kravitz S."/>
            <person name="Halpern A."/>
            <person name="Remington K."/>
            <person name="Beeson K."/>
            <person name="Tran B."/>
            <person name="Rogers Y.-H."/>
            <person name="Friedman R."/>
            <person name="Venter J.C."/>
        </authorList>
    </citation>
    <scope>NUCLEOTIDE SEQUENCE [LARGE SCALE GENOMIC DNA]</scope>
    <source>
        <strain evidence="1 2">SKA53</strain>
    </source>
</reference>
<organism evidence="1 2">
    <name type="scientific">Yoonia vestfoldensis SKA53</name>
    <dbReference type="NCBI Taxonomy" id="314232"/>
    <lineage>
        <taxon>Bacteria</taxon>
        <taxon>Pseudomonadati</taxon>
        <taxon>Pseudomonadota</taxon>
        <taxon>Alphaproteobacteria</taxon>
        <taxon>Rhodobacterales</taxon>
        <taxon>Paracoccaceae</taxon>
        <taxon>Yoonia</taxon>
    </lineage>
</organism>
<sequence length="253" mass="28307">MTDAVNRFFNSIENAAYQSQTSLIELFVYFLTVELGQDAASAKDVDQCFTACDLTPPRATASRLSEGLKTKPQKFVKSGSGYKLQRHMRDQLSRKLGVETTTSKTSATLRSLSQEMPAGNAKEFLAETLDCFEVGANRATIVMAWVLTVNHLIDYILVHKLFEFNAVLAKNTDKRVKVSTITVRDDFNDIPEGKFIEFCRSANIISNDVRKILEQKLGTRNSCAHPSGVKILRSKVVDFVEDLVENVVLKYVI</sequence>
<dbReference type="RefSeq" id="WP_007204182.1">
    <property type="nucleotide sequence ID" value="NZ_CH672414.1"/>
</dbReference>
<protein>
    <submittedName>
        <fullName evidence="1">Uncharacterized protein</fullName>
    </submittedName>
</protein>
<keyword evidence="2" id="KW-1185">Reference proteome</keyword>
<gene>
    <name evidence="1" type="ORF">SKA53_01111</name>
</gene>
<dbReference type="STRING" id="314232.SKA53_01111"/>
<dbReference type="HOGENOM" id="CLU_1093097_0_0_5"/>
<dbReference type="eggNOG" id="ENOG5033T6F">
    <property type="taxonomic scope" value="Bacteria"/>
</dbReference>
<dbReference type="AlphaFoldDB" id="A3V395"/>
<name>A3V395_9RHOB</name>
<evidence type="ECO:0000313" key="2">
    <source>
        <dbReference type="Proteomes" id="UP000004507"/>
    </source>
</evidence>
<proteinExistence type="predicted"/>
<dbReference type="Proteomes" id="UP000004507">
    <property type="component" value="Unassembled WGS sequence"/>
</dbReference>
<evidence type="ECO:0000313" key="1">
    <source>
        <dbReference type="EMBL" id="EAQ06952.1"/>
    </source>
</evidence>
<accession>A3V395</accession>
<dbReference type="EMBL" id="AAMS01000003">
    <property type="protein sequence ID" value="EAQ06952.1"/>
    <property type="molecule type" value="Genomic_DNA"/>
</dbReference>
<comment type="caution">
    <text evidence="1">The sequence shown here is derived from an EMBL/GenBank/DDBJ whole genome shotgun (WGS) entry which is preliminary data.</text>
</comment>